<reference evidence="2" key="1">
    <citation type="submission" date="2022-11" db="UniProtKB">
        <authorList>
            <consortium name="WormBaseParasite"/>
        </authorList>
    </citation>
    <scope>IDENTIFICATION</scope>
</reference>
<evidence type="ECO:0000313" key="2">
    <source>
        <dbReference type="WBParaSite" id="nRc.2.0.1.t25490-RA"/>
    </source>
</evidence>
<protein>
    <submittedName>
        <fullName evidence="2">Uncharacterized protein</fullName>
    </submittedName>
</protein>
<dbReference type="Proteomes" id="UP000887565">
    <property type="component" value="Unplaced"/>
</dbReference>
<name>A0A915JH99_ROMCU</name>
<sequence length="167" mass="19753">MNFAETLIWPVEPPPPTLPVDMEETPGATLRPPDDDVALHPDWANFPSDRSRIWLLRDEEQRRHQRNGKRNQRSCFARIRMNVQNNLNYLQVLWLYSNSTFFVRYITAGNRNLDPTCYPERRTSLSAYKCRRRCYNNPEMTRRSANGAGVFLNHGRRGRRNRWSMGN</sequence>
<dbReference type="WBParaSite" id="nRc.2.0.1.t25490-RA">
    <property type="protein sequence ID" value="nRc.2.0.1.t25490-RA"/>
    <property type="gene ID" value="nRc.2.0.1.g25490"/>
</dbReference>
<accession>A0A915JH99</accession>
<proteinExistence type="predicted"/>
<organism evidence="1 2">
    <name type="scientific">Romanomermis culicivorax</name>
    <name type="common">Nematode worm</name>
    <dbReference type="NCBI Taxonomy" id="13658"/>
    <lineage>
        <taxon>Eukaryota</taxon>
        <taxon>Metazoa</taxon>
        <taxon>Ecdysozoa</taxon>
        <taxon>Nematoda</taxon>
        <taxon>Enoplea</taxon>
        <taxon>Dorylaimia</taxon>
        <taxon>Mermithida</taxon>
        <taxon>Mermithoidea</taxon>
        <taxon>Mermithidae</taxon>
        <taxon>Romanomermis</taxon>
    </lineage>
</organism>
<evidence type="ECO:0000313" key="1">
    <source>
        <dbReference type="Proteomes" id="UP000887565"/>
    </source>
</evidence>
<dbReference type="AlphaFoldDB" id="A0A915JH99"/>
<keyword evidence="1" id="KW-1185">Reference proteome</keyword>